<evidence type="ECO:0000256" key="1">
    <source>
        <dbReference type="ARBA" id="ARBA00000085"/>
    </source>
</evidence>
<name>A0ABT4D9W2_9CLOT</name>
<evidence type="ECO:0000256" key="4">
    <source>
        <dbReference type="ARBA" id="ARBA00022553"/>
    </source>
</evidence>
<keyword evidence="5" id="KW-0808">Transferase</keyword>
<dbReference type="Gene3D" id="3.30.565.10">
    <property type="entry name" value="Histidine kinase-like ATPase, C-terminal domain"/>
    <property type="match status" value="1"/>
</dbReference>
<dbReference type="SMART" id="SM00387">
    <property type="entry name" value="HATPase_c"/>
    <property type="match status" value="1"/>
</dbReference>
<dbReference type="CDD" id="cd06225">
    <property type="entry name" value="HAMP"/>
    <property type="match status" value="1"/>
</dbReference>
<proteinExistence type="predicted"/>
<feature type="domain" description="HAMP" evidence="13">
    <location>
        <begin position="218"/>
        <end position="270"/>
    </location>
</feature>
<protein>
    <recommendedName>
        <fullName evidence="3">histidine kinase</fullName>
        <ecNumber evidence="3">2.7.13.3</ecNumber>
    </recommendedName>
</protein>
<dbReference type="PANTHER" id="PTHR45528">
    <property type="entry name" value="SENSOR HISTIDINE KINASE CPXA"/>
    <property type="match status" value="1"/>
</dbReference>
<dbReference type="Pfam" id="PF02518">
    <property type="entry name" value="HATPase_c"/>
    <property type="match status" value="1"/>
</dbReference>
<evidence type="ECO:0000313" key="14">
    <source>
        <dbReference type="EMBL" id="MCY6959096.1"/>
    </source>
</evidence>
<comment type="caution">
    <text evidence="14">The sequence shown here is derived from an EMBL/GenBank/DDBJ whole genome shotgun (WGS) entry which is preliminary data.</text>
</comment>
<evidence type="ECO:0000259" key="13">
    <source>
        <dbReference type="PROSITE" id="PS50885"/>
    </source>
</evidence>
<evidence type="ECO:0000256" key="2">
    <source>
        <dbReference type="ARBA" id="ARBA00004141"/>
    </source>
</evidence>
<feature type="domain" description="Histidine kinase" evidence="12">
    <location>
        <begin position="285"/>
        <end position="500"/>
    </location>
</feature>
<dbReference type="InterPro" id="IPR003594">
    <property type="entry name" value="HATPase_dom"/>
</dbReference>
<keyword evidence="9" id="KW-0902">Two-component regulatory system</keyword>
<reference evidence="14" key="1">
    <citation type="submission" date="2022-12" db="EMBL/GenBank/DDBJ databases">
        <title>Clostridium sp. nov., isolated from industrial wastewater.</title>
        <authorList>
            <person name="Jiayan W."/>
        </authorList>
    </citation>
    <scope>NUCLEOTIDE SEQUENCE</scope>
    <source>
        <strain evidence="14">ZC22-4</strain>
    </source>
</reference>
<comment type="catalytic activity">
    <reaction evidence="1">
        <text>ATP + protein L-histidine = ADP + protein N-phospho-L-histidine.</text>
        <dbReference type="EC" id="2.7.13.3"/>
    </reaction>
</comment>
<feature type="transmembrane region" description="Helical" evidence="11">
    <location>
        <begin position="199"/>
        <end position="216"/>
    </location>
</feature>
<evidence type="ECO:0000313" key="15">
    <source>
        <dbReference type="Proteomes" id="UP001144612"/>
    </source>
</evidence>
<evidence type="ECO:0000256" key="9">
    <source>
        <dbReference type="ARBA" id="ARBA00023012"/>
    </source>
</evidence>
<keyword evidence="6 11" id="KW-0812">Transmembrane</keyword>
<dbReference type="SUPFAM" id="SSF55874">
    <property type="entry name" value="ATPase domain of HSP90 chaperone/DNA topoisomerase II/histidine kinase"/>
    <property type="match status" value="1"/>
</dbReference>
<evidence type="ECO:0000256" key="7">
    <source>
        <dbReference type="ARBA" id="ARBA00022777"/>
    </source>
</evidence>
<dbReference type="Proteomes" id="UP001144612">
    <property type="component" value="Unassembled WGS sequence"/>
</dbReference>
<dbReference type="InterPro" id="IPR036097">
    <property type="entry name" value="HisK_dim/P_sf"/>
</dbReference>
<evidence type="ECO:0000256" key="3">
    <source>
        <dbReference type="ARBA" id="ARBA00012438"/>
    </source>
</evidence>
<dbReference type="EMBL" id="JAPQFJ010000010">
    <property type="protein sequence ID" value="MCY6959096.1"/>
    <property type="molecule type" value="Genomic_DNA"/>
</dbReference>
<evidence type="ECO:0000256" key="11">
    <source>
        <dbReference type="SAM" id="Phobius"/>
    </source>
</evidence>
<evidence type="ECO:0000256" key="8">
    <source>
        <dbReference type="ARBA" id="ARBA00022989"/>
    </source>
</evidence>
<evidence type="ECO:0000256" key="5">
    <source>
        <dbReference type="ARBA" id="ARBA00022679"/>
    </source>
</evidence>
<dbReference type="GO" id="GO:0016301">
    <property type="term" value="F:kinase activity"/>
    <property type="evidence" value="ECO:0007669"/>
    <property type="project" value="UniProtKB-KW"/>
</dbReference>
<sequence>MRLKLFHKPKFRLTKRLIRRFYAIYSLMREKTSKSVRMELLVTFFICFLLAAVAATTSWNFFRNMNVYTEISYDSGIKDIDSDAERFIRRISDEKISIKEKEKIEEIIGTYRQANRILITDLDGKIIYKNKGASETQVDVYSIIKNAMEARESRGNSKERKEYTSFYPITFADSRAYLIYSGIPEGEIIYNHDDDFPRFMAFITALIVFILAFLFFTRRKMAYIEEISNGLIEISSGNLDFKVEKKGDDQLACLADNINNMSFKLNKKIEEERRAEETKNQLITNVSHDLRTPLTSIMGYLGLIKEKRYENEEQLNEYINIAFNKSEKLKVLIEDLFEYTKVANKVVNFDRKEVIINELLMQLIEEFVPVFEENDLKLEQDISKEKFILKLDANKTVRAFENLLMNSVKYSLKPSVVNIRLYKENNKIMTCIHNKGKNIPKEELEYLFERFYRVDKSRTGENGGSGLGLAIAKNIVETQNGKIWAECKGEDIYFFISFDI</sequence>
<accession>A0ABT4D9W2</accession>
<keyword evidence="15" id="KW-1185">Reference proteome</keyword>
<keyword evidence="7 14" id="KW-0418">Kinase</keyword>
<dbReference type="Gene3D" id="1.10.287.130">
    <property type="match status" value="1"/>
</dbReference>
<dbReference type="InterPro" id="IPR003660">
    <property type="entry name" value="HAMP_dom"/>
</dbReference>
<dbReference type="PANTHER" id="PTHR45528:SF8">
    <property type="entry name" value="HISTIDINE KINASE"/>
    <property type="match status" value="1"/>
</dbReference>
<dbReference type="SMART" id="SM00388">
    <property type="entry name" value="HisKA"/>
    <property type="match status" value="1"/>
</dbReference>
<comment type="subcellular location">
    <subcellularLocation>
        <location evidence="2">Membrane</location>
        <topology evidence="2">Multi-pass membrane protein</topology>
    </subcellularLocation>
</comment>
<dbReference type="InterPro" id="IPR005467">
    <property type="entry name" value="His_kinase_dom"/>
</dbReference>
<dbReference type="CDD" id="cd00075">
    <property type="entry name" value="HATPase"/>
    <property type="match status" value="1"/>
</dbReference>
<dbReference type="PRINTS" id="PR00344">
    <property type="entry name" value="BCTRLSENSOR"/>
</dbReference>
<dbReference type="InterPro" id="IPR036890">
    <property type="entry name" value="HATPase_C_sf"/>
</dbReference>
<keyword evidence="8 11" id="KW-1133">Transmembrane helix</keyword>
<dbReference type="PROSITE" id="PS50109">
    <property type="entry name" value="HIS_KIN"/>
    <property type="match status" value="1"/>
</dbReference>
<dbReference type="InterPro" id="IPR004358">
    <property type="entry name" value="Sig_transdc_His_kin-like_C"/>
</dbReference>
<dbReference type="PROSITE" id="PS50885">
    <property type="entry name" value="HAMP"/>
    <property type="match status" value="1"/>
</dbReference>
<dbReference type="Gene3D" id="6.10.340.10">
    <property type="match status" value="1"/>
</dbReference>
<dbReference type="EC" id="2.7.13.3" evidence="3"/>
<dbReference type="CDD" id="cd00082">
    <property type="entry name" value="HisKA"/>
    <property type="match status" value="1"/>
</dbReference>
<gene>
    <name evidence="14" type="ORF">OW729_10820</name>
</gene>
<evidence type="ECO:0000256" key="10">
    <source>
        <dbReference type="ARBA" id="ARBA00023136"/>
    </source>
</evidence>
<evidence type="ECO:0000256" key="6">
    <source>
        <dbReference type="ARBA" id="ARBA00022692"/>
    </source>
</evidence>
<dbReference type="SUPFAM" id="SSF47384">
    <property type="entry name" value="Homodimeric domain of signal transducing histidine kinase"/>
    <property type="match status" value="1"/>
</dbReference>
<organism evidence="14 15">
    <name type="scientific">Clostridium brassicae</name>
    <dbReference type="NCBI Taxonomy" id="2999072"/>
    <lineage>
        <taxon>Bacteria</taxon>
        <taxon>Bacillati</taxon>
        <taxon>Bacillota</taxon>
        <taxon>Clostridia</taxon>
        <taxon>Eubacteriales</taxon>
        <taxon>Clostridiaceae</taxon>
        <taxon>Clostridium</taxon>
    </lineage>
</organism>
<keyword evidence="10 11" id="KW-0472">Membrane</keyword>
<dbReference type="Pfam" id="PF00512">
    <property type="entry name" value="HisKA"/>
    <property type="match status" value="1"/>
</dbReference>
<dbReference type="InterPro" id="IPR003661">
    <property type="entry name" value="HisK_dim/P_dom"/>
</dbReference>
<keyword evidence="4" id="KW-0597">Phosphoprotein</keyword>
<evidence type="ECO:0000259" key="12">
    <source>
        <dbReference type="PROSITE" id="PS50109"/>
    </source>
</evidence>
<dbReference type="InterPro" id="IPR050398">
    <property type="entry name" value="HssS/ArlS-like"/>
</dbReference>